<dbReference type="GO" id="GO:0005884">
    <property type="term" value="C:actin filament"/>
    <property type="evidence" value="ECO:0007669"/>
    <property type="project" value="TreeGrafter"/>
</dbReference>
<keyword evidence="3" id="KW-1185">Reference proteome</keyword>
<gene>
    <name evidence="2" type="ORF">CYCCA115_LOCUS11659</name>
</gene>
<feature type="compositionally biased region" description="Acidic residues" evidence="1">
    <location>
        <begin position="448"/>
        <end position="459"/>
    </location>
</feature>
<dbReference type="PANTHER" id="PTHR45691">
    <property type="entry name" value="PROTEIN DIAPHANOUS"/>
    <property type="match status" value="1"/>
</dbReference>
<dbReference type="GO" id="GO:0030041">
    <property type="term" value="P:actin filament polymerization"/>
    <property type="evidence" value="ECO:0007669"/>
    <property type="project" value="TreeGrafter"/>
</dbReference>
<name>A0AAD2JH87_9STRA</name>
<accession>A0AAD2JH87</accession>
<feature type="region of interest" description="Disordered" evidence="1">
    <location>
        <begin position="253"/>
        <end position="279"/>
    </location>
</feature>
<dbReference type="PANTHER" id="PTHR45691:SF15">
    <property type="entry name" value="FH2 DOMAIN-CONTAINING PROTEIN"/>
    <property type="match status" value="1"/>
</dbReference>
<dbReference type="InterPro" id="IPR051412">
    <property type="entry name" value="Formin_Homology_Diaphanous_sf"/>
</dbReference>
<dbReference type="EMBL" id="CAKOGP040001747">
    <property type="protein sequence ID" value="CAJ1948523.1"/>
    <property type="molecule type" value="Genomic_DNA"/>
</dbReference>
<proteinExistence type="predicted"/>
<protein>
    <submittedName>
        <fullName evidence="2">Uncharacterized protein</fullName>
    </submittedName>
</protein>
<feature type="compositionally biased region" description="Basic and acidic residues" evidence="1">
    <location>
        <begin position="574"/>
        <end position="585"/>
    </location>
</feature>
<sequence length="601" mass="67679">MVKHVMINEGSNQVKEYQFTELENQTKAYSKEELFRFKKQFQAESLMNQVRNMVTKIMIGKAGGQQNATRAVVEPQVDAIMSKSVDEILNFLAKNGVKLPPPPPPPPPRAGSNAPRAAPKAPPAVPASNGEEKIRQMVQQKLLKETDLRGAVLANKVDLIMSLPRPKILSILQREIPPPPPRPAGASMQKKKYNWIKECQDYWSYLPPPVVGALKVLGYNETLWNNNEQPALSDKAYTELTPEQQNAIRILGCSPQEWDNPTPPPPPPSAEDDKTPKKPVTPEERAMMLKIKEMVTFKLKTELNLTSQDPSEAILLNKAVMEILSLPKEGVQEYLRKPLLPPQIQAQFQPPPPEKLNWVWDSKAYWYALPPHIQDAAKVLGYDEVTWNHTEQPEESDMAWRHLSIRQQEAAITLGYTKDTWDEGNGDLYTGYSDAEDEKDEGSAVGENDSDDESDDFSESSEKESVAADDDESSVDEEEFISSFITQDEEDGAEDLVANFISADPSVVRELTKKDEVLDDDSDDGADIPYISNSILRRNSSDDDDDDDDFYANFRKEGKNRSSDVLTEDETESTEEKEKAPEEQKFSGQLETFMSLWSFKL</sequence>
<feature type="region of interest" description="Disordered" evidence="1">
    <location>
        <begin position="536"/>
        <end position="586"/>
    </location>
</feature>
<evidence type="ECO:0000256" key="1">
    <source>
        <dbReference type="SAM" id="MobiDB-lite"/>
    </source>
</evidence>
<evidence type="ECO:0000313" key="2">
    <source>
        <dbReference type="EMBL" id="CAJ1948523.1"/>
    </source>
</evidence>
<evidence type="ECO:0000313" key="3">
    <source>
        <dbReference type="Proteomes" id="UP001295423"/>
    </source>
</evidence>
<reference evidence="2" key="1">
    <citation type="submission" date="2023-08" db="EMBL/GenBank/DDBJ databases">
        <authorList>
            <person name="Audoor S."/>
            <person name="Bilcke G."/>
        </authorList>
    </citation>
    <scope>NUCLEOTIDE SEQUENCE</scope>
</reference>
<dbReference type="Proteomes" id="UP001295423">
    <property type="component" value="Unassembled WGS sequence"/>
</dbReference>
<comment type="caution">
    <text evidence="2">The sequence shown here is derived from an EMBL/GenBank/DDBJ whole genome shotgun (WGS) entry which is preliminary data.</text>
</comment>
<feature type="region of interest" description="Disordered" evidence="1">
    <location>
        <begin position="423"/>
        <end position="489"/>
    </location>
</feature>
<feature type="compositionally biased region" description="Acidic residues" evidence="1">
    <location>
        <begin position="467"/>
        <end position="480"/>
    </location>
</feature>
<organism evidence="2 3">
    <name type="scientific">Cylindrotheca closterium</name>
    <dbReference type="NCBI Taxonomy" id="2856"/>
    <lineage>
        <taxon>Eukaryota</taxon>
        <taxon>Sar</taxon>
        <taxon>Stramenopiles</taxon>
        <taxon>Ochrophyta</taxon>
        <taxon>Bacillariophyta</taxon>
        <taxon>Bacillariophyceae</taxon>
        <taxon>Bacillariophycidae</taxon>
        <taxon>Bacillariales</taxon>
        <taxon>Bacillariaceae</taxon>
        <taxon>Cylindrotheca</taxon>
    </lineage>
</organism>
<feature type="region of interest" description="Disordered" evidence="1">
    <location>
        <begin position="96"/>
        <end position="131"/>
    </location>
</feature>
<feature type="compositionally biased region" description="Pro residues" evidence="1">
    <location>
        <begin position="99"/>
        <end position="109"/>
    </location>
</feature>
<dbReference type="AlphaFoldDB" id="A0AAD2JH87"/>